<dbReference type="AlphaFoldDB" id="A0A845REH4"/>
<accession>A0A845REH4</accession>
<comment type="caution">
    <text evidence="1">The sequence shown here is derived from an EMBL/GenBank/DDBJ whole genome shotgun (WGS) entry which is preliminary data.</text>
</comment>
<evidence type="ECO:0000313" key="2">
    <source>
        <dbReference type="Proteomes" id="UP000446348"/>
    </source>
</evidence>
<organism evidence="1 2">
    <name type="scientific">Anaerotruncus colihominis</name>
    <dbReference type="NCBI Taxonomy" id="169435"/>
    <lineage>
        <taxon>Bacteria</taxon>
        <taxon>Bacillati</taxon>
        <taxon>Bacillota</taxon>
        <taxon>Clostridia</taxon>
        <taxon>Eubacteriales</taxon>
        <taxon>Oscillospiraceae</taxon>
        <taxon>Anaerotruncus</taxon>
    </lineage>
</organism>
<protein>
    <submittedName>
        <fullName evidence="1">Uncharacterized protein</fullName>
    </submittedName>
</protein>
<sequence length="81" mass="9456">MQRVPPDGGCKRQSRLHCAYYTMSAKRHGIIGHQGGSGLRPRIALAIRRIITALRLLYHKMKWTKFDKNQFSINFKYFCCN</sequence>
<reference evidence="1 2" key="1">
    <citation type="submission" date="2018-08" db="EMBL/GenBank/DDBJ databases">
        <title>Murine metabolic-syndrome-specific gut microbial biobank.</title>
        <authorList>
            <person name="Liu C."/>
        </authorList>
    </citation>
    <scope>NUCLEOTIDE SEQUENCE [LARGE SCALE GENOMIC DNA]</scope>
    <source>
        <strain evidence="1 2">X69</strain>
    </source>
</reference>
<evidence type="ECO:0000313" key="1">
    <source>
        <dbReference type="EMBL" id="NBI78410.1"/>
    </source>
</evidence>
<proteinExistence type="predicted"/>
<gene>
    <name evidence="1" type="ORF">D3Z39_05915</name>
</gene>
<dbReference type="EMBL" id="QXWZ01000007">
    <property type="protein sequence ID" value="NBI78410.1"/>
    <property type="molecule type" value="Genomic_DNA"/>
</dbReference>
<dbReference type="Proteomes" id="UP000446348">
    <property type="component" value="Unassembled WGS sequence"/>
</dbReference>
<name>A0A845REH4_9FIRM</name>